<dbReference type="SUPFAM" id="SSF52540">
    <property type="entry name" value="P-loop containing nucleoside triphosphate hydrolases"/>
    <property type="match status" value="1"/>
</dbReference>
<dbReference type="Pfam" id="PF01590">
    <property type="entry name" value="GAF"/>
    <property type="match status" value="1"/>
</dbReference>
<name>A0A7W0HJM0_9BACT</name>
<dbReference type="Pfam" id="PF25601">
    <property type="entry name" value="AAA_lid_14"/>
    <property type="match status" value="1"/>
</dbReference>
<dbReference type="SMART" id="SM00382">
    <property type="entry name" value="AAA"/>
    <property type="match status" value="1"/>
</dbReference>
<evidence type="ECO:0000256" key="6">
    <source>
        <dbReference type="ARBA" id="ARBA00023163"/>
    </source>
</evidence>
<evidence type="ECO:0000256" key="5">
    <source>
        <dbReference type="ARBA" id="ARBA00023159"/>
    </source>
</evidence>
<dbReference type="SMART" id="SM00065">
    <property type="entry name" value="GAF"/>
    <property type="match status" value="1"/>
</dbReference>
<dbReference type="InterPro" id="IPR025944">
    <property type="entry name" value="Sigma_54_int_dom_CS"/>
</dbReference>
<evidence type="ECO:0000256" key="4">
    <source>
        <dbReference type="ARBA" id="ARBA00023125"/>
    </source>
</evidence>
<dbReference type="GO" id="GO:0003677">
    <property type="term" value="F:DNA binding"/>
    <property type="evidence" value="ECO:0007669"/>
    <property type="project" value="UniProtKB-KW"/>
</dbReference>
<dbReference type="Gene3D" id="3.30.450.40">
    <property type="match status" value="1"/>
</dbReference>
<dbReference type="PANTHER" id="PTHR32071:SF117">
    <property type="entry name" value="PTS-DEPENDENT DIHYDROXYACETONE KINASE OPERON REGULATORY PROTEIN-RELATED"/>
    <property type="match status" value="1"/>
</dbReference>
<dbReference type="InterPro" id="IPR029016">
    <property type="entry name" value="GAF-like_dom_sf"/>
</dbReference>
<keyword evidence="2" id="KW-0067">ATP-binding</keyword>
<proteinExistence type="predicted"/>
<organism evidence="8 9">
    <name type="scientific">Desulfosalsimonas propionicica</name>
    <dbReference type="NCBI Taxonomy" id="332175"/>
    <lineage>
        <taxon>Bacteria</taxon>
        <taxon>Pseudomonadati</taxon>
        <taxon>Thermodesulfobacteriota</taxon>
        <taxon>Desulfobacteria</taxon>
        <taxon>Desulfobacterales</taxon>
        <taxon>Desulfosalsimonadaceae</taxon>
        <taxon>Desulfosalsimonas</taxon>
    </lineage>
</organism>
<protein>
    <submittedName>
        <fullName evidence="8">Transcriptional regulator with GAF, ATPase, and Fis domain</fullName>
    </submittedName>
</protein>
<dbReference type="AlphaFoldDB" id="A0A7W0HJM0"/>
<gene>
    <name evidence="8" type="ORF">HNR65_000676</name>
</gene>
<dbReference type="RefSeq" id="WP_181550010.1">
    <property type="nucleotide sequence ID" value="NZ_JACDUS010000001.1"/>
</dbReference>
<dbReference type="InterPro" id="IPR009057">
    <property type="entry name" value="Homeodomain-like_sf"/>
</dbReference>
<dbReference type="Proteomes" id="UP000525298">
    <property type="component" value="Unassembled WGS sequence"/>
</dbReference>
<keyword evidence="4" id="KW-0238">DNA-binding</keyword>
<sequence>MSCKTFFPESDKASGCEAILSLAALFEGEFNIDWLQDLSGHKASAIFAALDWGVEKKWLARSSPGDFYFLDYQVQQEFRAQLPFEQSKRLHGHIAEMLSRNLVRGRDKTLRVAWHLLHVANDHDGCRVLIENGDIHRRQFQDEQARHYYDKAIEDLRRIPGPEADALFVKATLQYARVSTDSDNPARVIDILKEAIARAEAIGSQQSAGFLRMHLGKSEWLRSRYQPALDHFQSGWELTRSIDDPSIQKSVSIFGMFYHYWSGRYRDVVGIYETLVPDVEDRFPKGRLPLLAALTAGVCLGHTGLYSQALGMLHAIREHGRSLGNLSISGLAGVSMGYLLLELHRPEDAIETINNSWEEIEKSKSLYARLGGLALLGYGYHLAGRSDKAVSCIRQYLDDSRKSAMTVKYSAVMLLIGQAAAEGTFPRMEGLDLDEEIRYSIESGNLLMRGVACRHKALMLRNSGFSGKPVLDLISRSISDLETCGHRIERARSMVEAAREYIRMGDEKMAMEYAQPAARELFSFNETLVPDDIRPLVRNLRYGESLLEEILQLSQELTSIRDFRALLRRIISAANRITGAERGAIFIPEDQYRRKPVLKAAKNLTTKDVTGDDFRPSMRVIGQTVETGRGRIMELDTTNSDRPATGSAIRSCICVPLKIRNQLIGVLYHDNRLFRSAFKETDLEVLQYFAAQAAIAMDNAEAWETLRGLYEQKQLEKEHYEKEYLETIHFDDFVGKSPAIQAVFRQARQAAPTDTTVLIFGQTGVGKELVARSIHRHSLRSDKPFIRVHCSALPENLIASELFGHEKGAFTGAVSRQIGRFELANGGTLFLDEIGDISMEVQVKLLRVLQSHEFERVGGSRVLKSDFRLIAATNRDLAREVEAGRFRRDLYYRLNVFPIQVPRLCRRKEDIPLLAEYFLGVYANKCNKNLETIPSMEMEKLMAYDWPGNVRELENVIERGVILSSGSFYQVPDLGKDHAPPDPEMVTLRENERRHILRVLAQTRGKVAGAGGAAEILDIHPNTLFSRMKKLGISRKSTFAAETKPGPAFLADTGEGANS</sequence>
<dbReference type="PANTHER" id="PTHR32071">
    <property type="entry name" value="TRANSCRIPTIONAL REGULATORY PROTEIN"/>
    <property type="match status" value="1"/>
</dbReference>
<dbReference type="InterPro" id="IPR002078">
    <property type="entry name" value="Sigma_54_int"/>
</dbReference>
<evidence type="ECO:0000313" key="9">
    <source>
        <dbReference type="Proteomes" id="UP000525298"/>
    </source>
</evidence>
<dbReference type="InterPro" id="IPR058031">
    <property type="entry name" value="AAA_lid_NorR"/>
</dbReference>
<keyword evidence="3" id="KW-0805">Transcription regulation</keyword>
<accession>A0A7W0HJM0</accession>
<dbReference type="PROSITE" id="PS00676">
    <property type="entry name" value="SIGMA54_INTERACT_2"/>
    <property type="match status" value="1"/>
</dbReference>
<dbReference type="Pfam" id="PF00158">
    <property type="entry name" value="Sigma54_activat"/>
    <property type="match status" value="1"/>
</dbReference>
<dbReference type="SUPFAM" id="SSF48452">
    <property type="entry name" value="TPR-like"/>
    <property type="match status" value="2"/>
</dbReference>
<dbReference type="InterPro" id="IPR011990">
    <property type="entry name" value="TPR-like_helical_dom_sf"/>
</dbReference>
<dbReference type="InterPro" id="IPR027417">
    <property type="entry name" value="P-loop_NTPase"/>
</dbReference>
<evidence type="ECO:0000256" key="3">
    <source>
        <dbReference type="ARBA" id="ARBA00023015"/>
    </source>
</evidence>
<evidence type="ECO:0000256" key="1">
    <source>
        <dbReference type="ARBA" id="ARBA00022741"/>
    </source>
</evidence>
<dbReference type="CDD" id="cd00009">
    <property type="entry name" value="AAA"/>
    <property type="match status" value="1"/>
</dbReference>
<dbReference type="GO" id="GO:0006355">
    <property type="term" value="P:regulation of DNA-templated transcription"/>
    <property type="evidence" value="ECO:0007669"/>
    <property type="project" value="InterPro"/>
</dbReference>
<keyword evidence="9" id="KW-1185">Reference proteome</keyword>
<dbReference type="Gene3D" id="1.10.8.60">
    <property type="match status" value="1"/>
</dbReference>
<dbReference type="InterPro" id="IPR025943">
    <property type="entry name" value="Sigma_54_int_dom_ATP-bd_2"/>
</dbReference>
<dbReference type="InterPro" id="IPR025662">
    <property type="entry name" value="Sigma_54_int_dom_ATP-bd_1"/>
</dbReference>
<dbReference type="Gene3D" id="1.10.10.60">
    <property type="entry name" value="Homeodomain-like"/>
    <property type="match status" value="1"/>
</dbReference>
<evidence type="ECO:0000259" key="7">
    <source>
        <dbReference type="PROSITE" id="PS50045"/>
    </source>
</evidence>
<comment type="caution">
    <text evidence="8">The sequence shown here is derived from an EMBL/GenBank/DDBJ whole genome shotgun (WGS) entry which is preliminary data.</text>
</comment>
<dbReference type="InterPro" id="IPR003593">
    <property type="entry name" value="AAA+_ATPase"/>
</dbReference>
<dbReference type="InterPro" id="IPR003018">
    <property type="entry name" value="GAF"/>
</dbReference>
<dbReference type="PROSITE" id="PS00675">
    <property type="entry name" value="SIGMA54_INTERACT_1"/>
    <property type="match status" value="1"/>
</dbReference>
<feature type="domain" description="Sigma-54 factor interaction" evidence="7">
    <location>
        <begin position="733"/>
        <end position="962"/>
    </location>
</feature>
<evidence type="ECO:0000256" key="2">
    <source>
        <dbReference type="ARBA" id="ARBA00022840"/>
    </source>
</evidence>
<dbReference type="FunFam" id="1.10.8.60:FF:000014">
    <property type="entry name" value="DNA-binding transcriptional regulator NtrC"/>
    <property type="match status" value="1"/>
</dbReference>
<dbReference type="FunFam" id="3.40.50.300:FF:000006">
    <property type="entry name" value="DNA-binding transcriptional regulator NtrC"/>
    <property type="match status" value="1"/>
</dbReference>
<reference evidence="8 9" key="1">
    <citation type="submission" date="2020-07" db="EMBL/GenBank/DDBJ databases">
        <title>Genomic Encyclopedia of Type Strains, Phase IV (KMG-IV): sequencing the most valuable type-strain genomes for metagenomic binning, comparative biology and taxonomic classification.</title>
        <authorList>
            <person name="Goeker M."/>
        </authorList>
    </citation>
    <scope>NUCLEOTIDE SEQUENCE [LARGE SCALE GENOMIC DNA]</scope>
    <source>
        <strain evidence="8 9">DSM 17721</strain>
    </source>
</reference>
<keyword evidence="1" id="KW-0547">Nucleotide-binding</keyword>
<keyword evidence="5" id="KW-0010">Activator</keyword>
<dbReference type="Gene3D" id="1.25.40.10">
    <property type="entry name" value="Tetratricopeptide repeat domain"/>
    <property type="match status" value="1"/>
</dbReference>
<dbReference type="PROSITE" id="PS50045">
    <property type="entry name" value="SIGMA54_INTERACT_4"/>
    <property type="match status" value="1"/>
</dbReference>
<evidence type="ECO:0000313" key="8">
    <source>
        <dbReference type="EMBL" id="MBA2880369.1"/>
    </source>
</evidence>
<dbReference type="GO" id="GO:0005524">
    <property type="term" value="F:ATP binding"/>
    <property type="evidence" value="ECO:0007669"/>
    <property type="project" value="UniProtKB-KW"/>
</dbReference>
<dbReference type="PROSITE" id="PS00688">
    <property type="entry name" value="SIGMA54_INTERACT_3"/>
    <property type="match status" value="1"/>
</dbReference>
<dbReference type="Gene3D" id="3.40.50.300">
    <property type="entry name" value="P-loop containing nucleotide triphosphate hydrolases"/>
    <property type="match status" value="1"/>
</dbReference>
<keyword evidence="6" id="KW-0804">Transcription</keyword>
<dbReference type="SUPFAM" id="SSF46689">
    <property type="entry name" value="Homeodomain-like"/>
    <property type="match status" value="1"/>
</dbReference>
<dbReference type="SUPFAM" id="SSF55781">
    <property type="entry name" value="GAF domain-like"/>
    <property type="match status" value="1"/>
</dbReference>
<dbReference type="EMBL" id="JACDUS010000001">
    <property type="protein sequence ID" value="MBA2880369.1"/>
    <property type="molecule type" value="Genomic_DNA"/>
</dbReference>